<name>A0A7S2WET2_9STRA</name>
<sequence>MKTALLVACCAVWWPLGLCLSPLRRGADGSCEVARCLEVSRRGLLALPVAALVPAGATAARSSLDPSAASVLREGLAKGAASLPGYGAPDVVYPALFQGSWECRRTLVSLTPAPEGVADPAVQAVAEELGPLVGRAVEFRVRYIDHDGRVVADRAFNAMSQSRAEEALLRRGGGGGEKLSVAEARWSVLNPNVLSLELANGAVRELKVTKRAVEAPATRPGETSEAVLGLGYSEYYRIADSPPGGSMEAVPRLLAKRTQARYKVTADDNVDAIEIEKYYPALSLSSEPAPQLVLKTRLSLSRAVKLSDETQ</sequence>
<feature type="chain" id="PRO_5030722865" description="DUF6816 domain-containing protein" evidence="1">
    <location>
        <begin position="20"/>
        <end position="311"/>
    </location>
</feature>
<protein>
    <recommendedName>
        <fullName evidence="2">DUF6816 domain-containing protein</fullName>
    </recommendedName>
</protein>
<feature type="signal peptide" evidence="1">
    <location>
        <begin position="1"/>
        <end position="19"/>
    </location>
</feature>
<organism evidence="3">
    <name type="scientific">Rhizochromulina marina</name>
    <dbReference type="NCBI Taxonomy" id="1034831"/>
    <lineage>
        <taxon>Eukaryota</taxon>
        <taxon>Sar</taxon>
        <taxon>Stramenopiles</taxon>
        <taxon>Ochrophyta</taxon>
        <taxon>Dictyochophyceae</taxon>
        <taxon>Rhizochromulinales</taxon>
        <taxon>Rhizochromulina</taxon>
    </lineage>
</organism>
<evidence type="ECO:0000256" key="1">
    <source>
        <dbReference type="SAM" id="SignalP"/>
    </source>
</evidence>
<dbReference type="EMBL" id="HBHJ01013947">
    <property type="protein sequence ID" value="CAD9683866.1"/>
    <property type="molecule type" value="Transcribed_RNA"/>
</dbReference>
<dbReference type="AlphaFoldDB" id="A0A7S2WET2"/>
<evidence type="ECO:0000259" key="2">
    <source>
        <dbReference type="Pfam" id="PF20670"/>
    </source>
</evidence>
<feature type="domain" description="DUF6816" evidence="2">
    <location>
        <begin position="85"/>
        <end position="303"/>
    </location>
</feature>
<accession>A0A7S2WET2</accession>
<dbReference type="Pfam" id="PF20670">
    <property type="entry name" value="DUF6816"/>
    <property type="match status" value="1"/>
</dbReference>
<gene>
    <name evidence="3" type="ORF">RMAR1173_LOCUS9115</name>
</gene>
<keyword evidence="1" id="KW-0732">Signal</keyword>
<dbReference type="InterPro" id="IPR049213">
    <property type="entry name" value="DUF6816"/>
</dbReference>
<evidence type="ECO:0000313" key="3">
    <source>
        <dbReference type="EMBL" id="CAD9683866.1"/>
    </source>
</evidence>
<reference evidence="3" key="1">
    <citation type="submission" date="2021-01" db="EMBL/GenBank/DDBJ databases">
        <authorList>
            <person name="Corre E."/>
            <person name="Pelletier E."/>
            <person name="Niang G."/>
            <person name="Scheremetjew M."/>
            <person name="Finn R."/>
            <person name="Kale V."/>
            <person name="Holt S."/>
            <person name="Cochrane G."/>
            <person name="Meng A."/>
            <person name="Brown T."/>
            <person name="Cohen L."/>
        </authorList>
    </citation>
    <scope>NUCLEOTIDE SEQUENCE</scope>
    <source>
        <strain evidence="3">CCMP1243</strain>
    </source>
</reference>
<proteinExistence type="predicted"/>